<organism evidence="2 3">
    <name type="scientific">Hyphobacterium marinum</name>
    <dbReference type="NCBI Taxonomy" id="3116574"/>
    <lineage>
        <taxon>Bacteria</taxon>
        <taxon>Pseudomonadati</taxon>
        <taxon>Pseudomonadota</taxon>
        <taxon>Alphaproteobacteria</taxon>
        <taxon>Maricaulales</taxon>
        <taxon>Maricaulaceae</taxon>
        <taxon>Hyphobacterium</taxon>
    </lineage>
</organism>
<dbReference type="CDD" id="cd12797">
    <property type="entry name" value="M23_peptidase"/>
    <property type="match status" value="1"/>
</dbReference>
<comment type="caution">
    <text evidence="2">The sequence shown here is derived from an EMBL/GenBank/DDBJ whole genome shotgun (WGS) entry which is preliminary data.</text>
</comment>
<dbReference type="InterPro" id="IPR050570">
    <property type="entry name" value="Cell_wall_metabolism_enzyme"/>
</dbReference>
<dbReference type="Pfam" id="PF01551">
    <property type="entry name" value="Peptidase_M23"/>
    <property type="match status" value="1"/>
</dbReference>
<dbReference type="PANTHER" id="PTHR21666:SF285">
    <property type="entry name" value="M23 FAMILY METALLOPEPTIDASE"/>
    <property type="match status" value="1"/>
</dbReference>
<feature type="domain" description="M23ase beta-sheet core" evidence="1">
    <location>
        <begin position="187"/>
        <end position="282"/>
    </location>
</feature>
<gene>
    <name evidence="2" type="ORF">V0U35_04680</name>
</gene>
<dbReference type="EMBL" id="JAZDRO010000001">
    <property type="protein sequence ID" value="MEE2565967.1"/>
    <property type="molecule type" value="Genomic_DNA"/>
</dbReference>
<name>A0ABU7LXG0_9PROT</name>
<proteinExistence type="predicted"/>
<reference evidence="2 3" key="1">
    <citation type="submission" date="2024-01" db="EMBL/GenBank/DDBJ databases">
        <title>Hyphobacterium bacterium isolated from marine sediment.</title>
        <authorList>
            <person name="Zhao S."/>
        </authorList>
    </citation>
    <scope>NUCLEOTIDE SEQUENCE [LARGE SCALE GENOMIC DNA]</scope>
    <source>
        <strain evidence="2 3">Y60-23</strain>
    </source>
</reference>
<dbReference type="GO" id="GO:0016787">
    <property type="term" value="F:hydrolase activity"/>
    <property type="evidence" value="ECO:0007669"/>
    <property type="project" value="UniProtKB-KW"/>
</dbReference>
<dbReference type="EC" id="3.4.-.-" evidence="2"/>
<evidence type="ECO:0000313" key="2">
    <source>
        <dbReference type="EMBL" id="MEE2565967.1"/>
    </source>
</evidence>
<protein>
    <submittedName>
        <fullName evidence="2">M23 family metallopeptidase</fullName>
        <ecNumber evidence="2">3.4.-.-</ecNumber>
    </submittedName>
</protein>
<dbReference type="Proteomes" id="UP001310692">
    <property type="component" value="Unassembled WGS sequence"/>
</dbReference>
<dbReference type="InterPro" id="IPR011055">
    <property type="entry name" value="Dup_hybrid_motif"/>
</dbReference>
<dbReference type="PANTHER" id="PTHR21666">
    <property type="entry name" value="PEPTIDASE-RELATED"/>
    <property type="match status" value="1"/>
</dbReference>
<keyword evidence="2" id="KW-0378">Hydrolase</keyword>
<sequence>MIAAFLLGLAIQGSAAADPIGDLLTADATMAEATEPGESTLGMECVGPFIQGATIICRAAPGTVIALGDQSATADAEGWAILGLDRDAGPEVVMRADLAGGTRIETTHAVEQREYDIQRIEGVPQNTVTPPEEALVRIREQSRQKAAAYTSRWDGNGFAGGFIPPADGIITGVYGSQRYYNGEPRRPHYGLDYANDAGTPVVAVADGIVTLADDDMYYEGGLIFIDHGQGFTSAFLHLSEVDVEVGQIVRQGDRIGSIGAGGRATGAHVDWRIKWRNRYIDPALALELDLSALR</sequence>
<accession>A0ABU7LXG0</accession>
<dbReference type="SUPFAM" id="SSF51261">
    <property type="entry name" value="Duplicated hybrid motif"/>
    <property type="match status" value="1"/>
</dbReference>
<dbReference type="RefSeq" id="WP_330195496.1">
    <property type="nucleotide sequence ID" value="NZ_JAZDRO010000001.1"/>
</dbReference>
<dbReference type="Gene3D" id="2.70.70.10">
    <property type="entry name" value="Glucose Permease (Domain IIA)"/>
    <property type="match status" value="1"/>
</dbReference>
<keyword evidence="3" id="KW-1185">Reference proteome</keyword>
<evidence type="ECO:0000313" key="3">
    <source>
        <dbReference type="Proteomes" id="UP001310692"/>
    </source>
</evidence>
<dbReference type="InterPro" id="IPR016047">
    <property type="entry name" value="M23ase_b-sheet_dom"/>
</dbReference>
<evidence type="ECO:0000259" key="1">
    <source>
        <dbReference type="Pfam" id="PF01551"/>
    </source>
</evidence>